<comment type="caution">
    <text evidence="2">The sequence shown here is derived from an EMBL/GenBank/DDBJ whole genome shotgun (WGS) entry which is preliminary data.</text>
</comment>
<evidence type="ECO:0000259" key="1">
    <source>
        <dbReference type="Pfam" id="PF01609"/>
    </source>
</evidence>
<proteinExistence type="predicted"/>
<sequence length="441" mass="52285">MSRKRERIIQKREKNAIVECNRIQRQFYPELFSKFEEVKDPRHSSYIEYSGKEMLGTLYYKGIAGLPSMQEMTRKFNDELVASNLYHFMRSETKEFMPHGVTLNEYLERVEPKELEKIQKDLVYKMIRRKTFHEATVLKKWLILIDATELDEDFTQKNEYYLRRVYNRGEENEFVKYHRSVLEAKIYFGNNLVCSAATETIENSEQYNEKRKGAQAVKQDCESSAFVRLAEKLKKNFPRLPICIVADGLYVNKKVIQTCNSYGWDYLIRYKEGCASSIKEEYEALPEKNSLLGVEYVNGLVFGKEEINVLNYTERKVKAKKEIITNFTWITNIEITNKNAQKLVNAGRSRWKIENQGFNRQKHWQGNIEHACSFHEKAQKNHYLMEQISDFIKQLYEYFFLKKQEIKKLQKNISSDLLASFGRQLTREDISRFDMQGISQT</sequence>
<organism evidence="2 3">
    <name type="scientific">Lacrimispora amygdalina</name>
    <dbReference type="NCBI Taxonomy" id="253257"/>
    <lineage>
        <taxon>Bacteria</taxon>
        <taxon>Bacillati</taxon>
        <taxon>Bacillota</taxon>
        <taxon>Clostridia</taxon>
        <taxon>Lachnospirales</taxon>
        <taxon>Lachnospiraceae</taxon>
        <taxon>Lacrimispora</taxon>
    </lineage>
</organism>
<reference evidence="2 3" key="1">
    <citation type="submission" date="2018-07" db="EMBL/GenBank/DDBJ databases">
        <title>New species, Clostridium PI-S10-A1B.</title>
        <authorList>
            <person name="Krishna G."/>
            <person name="Summeta K."/>
            <person name="Shikha S."/>
            <person name="Prabhu P.B."/>
            <person name="Suresh K."/>
        </authorList>
    </citation>
    <scope>NUCLEOTIDE SEQUENCE [LARGE SCALE GENOMIC DNA]</scope>
    <source>
        <strain evidence="2 3">PI-S10-A1B</strain>
    </source>
</reference>
<accession>A0A3E2N3M3</accession>
<dbReference type="EMBL" id="QOHO01000145">
    <property type="protein sequence ID" value="RFZ75572.1"/>
    <property type="molecule type" value="Genomic_DNA"/>
</dbReference>
<dbReference type="GO" id="GO:0004803">
    <property type="term" value="F:transposase activity"/>
    <property type="evidence" value="ECO:0007669"/>
    <property type="project" value="InterPro"/>
</dbReference>
<evidence type="ECO:0000313" key="2">
    <source>
        <dbReference type="EMBL" id="RFZ75572.1"/>
    </source>
</evidence>
<dbReference type="GO" id="GO:0003677">
    <property type="term" value="F:DNA binding"/>
    <property type="evidence" value="ECO:0007669"/>
    <property type="project" value="InterPro"/>
</dbReference>
<dbReference type="OrthoDB" id="9788616at2"/>
<dbReference type="Proteomes" id="UP000260680">
    <property type="component" value="Unassembled WGS sequence"/>
</dbReference>
<feature type="domain" description="Transposase IS4-like" evidence="1">
    <location>
        <begin position="224"/>
        <end position="355"/>
    </location>
</feature>
<protein>
    <submittedName>
        <fullName evidence="2">Transposase family protein</fullName>
    </submittedName>
</protein>
<dbReference type="AlphaFoldDB" id="A0A3E2N3M3"/>
<name>A0A3E2N3M3_9FIRM</name>
<dbReference type="InterPro" id="IPR002559">
    <property type="entry name" value="Transposase_11"/>
</dbReference>
<gene>
    <name evidence="2" type="ORF">DS742_28265</name>
</gene>
<evidence type="ECO:0000313" key="3">
    <source>
        <dbReference type="Proteomes" id="UP000260680"/>
    </source>
</evidence>
<dbReference type="RefSeq" id="WP_117420237.1">
    <property type="nucleotide sequence ID" value="NZ_QOHO01000145.1"/>
</dbReference>
<dbReference type="GO" id="GO:0006313">
    <property type="term" value="P:DNA transposition"/>
    <property type="evidence" value="ECO:0007669"/>
    <property type="project" value="InterPro"/>
</dbReference>
<dbReference type="Pfam" id="PF01609">
    <property type="entry name" value="DDE_Tnp_1"/>
    <property type="match status" value="1"/>
</dbReference>